<comment type="caution">
    <text evidence="1">The sequence shown here is derived from an EMBL/GenBank/DDBJ whole genome shotgun (WGS) entry which is preliminary data.</text>
</comment>
<name>A0A2S4W236_9BASI</name>
<dbReference type="Proteomes" id="UP000239156">
    <property type="component" value="Unassembled WGS sequence"/>
</dbReference>
<organism evidence="1 2">
    <name type="scientific">Puccinia striiformis</name>
    <dbReference type="NCBI Taxonomy" id="27350"/>
    <lineage>
        <taxon>Eukaryota</taxon>
        <taxon>Fungi</taxon>
        <taxon>Dikarya</taxon>
        <taxon>Basidiomycota</taxon>
        <taxon>Pucciniomycotina</taxon>
        <taxon>Pucciniomycetes</taxon>
        <taxon>Pucciniales</taxon>
        <taxon>Pucciniaceae</taxon>
        <taxon>Puccinia</taxon>
    </lineage>
</organism>
<dbReference type="VEuPathDB" id="FungiDB:PSTT_01721"/>
<gene>
    <name evidence="1" type="ORF">PSTT_01721</name>
</gene>
<dbReference type="VEuPathDB" id="FungiDB:PSHT_00692"/>
<evidence type="ECO:0000313" key="2">
    <source>
        <dbReference type="Proteomes" id="UP000239156"/>
    </source>
</evidence>
<protein>
    <submittedName>
        <fullName evidence="1">Uncharacterized protein</fullName>
    </submittedName>
</protein>
<keyword evidence="2" id="KW-1185">Reference proteome</keyword>
<evidence type="ECO:0000313" key="1">
    <source>
        <dbReference type="EMBL" id="POW15811.1"/>
    </source>
</evidence>
<reference evidence="1" key="1">
    <citation type="submission" date="2017-12" db="EMBL/GenBank/DDBJ databases">
        <title>Gene loss provides genomic basis for host adaptation in cereal stripe rust fungi.</title>
        <authorList>
            <person name="Xia C."/>
        </authorList>
    </citation>
    <scope>NUCLEOTIDE SEQUENCE [LARGE SCALE GENOMIC DNA]</scope>
    <source>
        <strain evidence="1">93-210</strain>
    </source>
</reference>
<sequence>MKPDSDDSPACRRLICLGILRKTNSTWMIVQVVGVDTSGHGHSYGHGYGQRERRISYGTGTTYILTS</sequence>
<accession>A0A2S4W236</accession>
<proteinExistence type="predicted"/>
<dbReference type="EMBL" id="PKSL01000010">
    <property type="protein sequence ID" value="POW15811.1"/>
    <property type="molecule type" value="Genomic_DNA"/>
</dbReference>